<feature type="region of interest" description="Disordered" evidence="4">
    <location>
        <begin position="379"/>
        <end position="398"/>
    </location>
</feature>
<evidence type="ECO:0000256" key="5">
    <source>
        <dbReference type="SAM" id="SignalP"/>
    </source>
</evidence>
<evidence type="ECO:0000256" key="4">
    <source>
        <dbReference type="SAM" id="MobiDB-lite"/>
    </source>
</evidence>
<keyword evidence="8" id="KW-1185">Reference proteome</keyword>
<evidence type="ECO:0000256" key="3">
    <source>
        <dbReference type="ARBA" id="ARBA00022801"/>
    </source>
</evidence>
<name>A0A6G4U6C1_9ACTN</name>
<dbReference type="Proteomes" id="UP000481583">
    <property type="component" value="Unassembled WGS sequence"/>
</dbReference>
<comment type="similarity">
    <text evidence="1">Belongs to the peptidase S33 family.</text>
</comment>
<dbReference type="Pfam" id="PF08386">
    <property type="entry name" value="Abhydrolase_4"/>
    <property type="match status" value="1"/>
</dbReference>
<dbReference type="PANTHER" id="PTHR43248">
    <property type="entry name" value="2-SUCCINYL-6-HYDROXY-2,4-CYCLOHEXADIENE-1-CARBOXYLATE SYNTHASE"/>
    <property type="match status" value="1"/>
</dbReference>
<reference evidence="7 8" key="1">
    <citation type="submission" date="2020-02" db="EMBL/GenBank/DDBJ databases">
        <title>Whole-genome analyses of novel actinobacteria.</title>
        <authorList>
            <person name="Sahin N."/>
        </authorList>
    </citation>
    <scope>NUCLEOTIDE SEQUENCE [LARGE SCALE GENOMIC DNA]</scope>
    <source>
        <strain evidence="7 8">A7024</strain>
    </source>
</reference>
<keyword evidence="3 7" id="KW-0378">Hydrolase</keyword>
<dbReference type="Gene3D" id="3.40.50.1820">
    <property type="entry name" value="alpha/beta hydrolase"/>
    <property type="match status" value="1"/>
</dbReference>
<evidence type="ECO:0000256" key="2">
    <source>
        <dbReference type="ARBA" id="ARBA00022729"/>
    </source>
</evidence>
<evidence type="ECO:0000313" key="7">
    <source>
        <dbReference type="EMBL" id="NGN66741.1"/>
    </source>
</evidence>
<evidence type="ECO:0000256" key="1">
    <source>
        <dbReference type="ARBA" id="ARBA00010088"/>
    </source>
</evidence>
<feature type="domain" description="Peptidase S33 tripeptidyl aminopeptidase-like C-terminal" evidence="6">
    <location>
        <begin position="430"/>
        <end position="532"/>
    </location>
</feature>
<feature type="compositionally biased region" description="Acidic residues" evidence="4">
    <location>
        <begin position="385"/>
        <end position="397"/>
    </location>
</feature>
<dbReference type="GO" id="GO:0016787">
    <property type="term" value="F:hydrolase activity"/>
    <property type="evidence" value="ECO:0007669"/>
    <property type="project" value="UniProtKB-KW"/>
</dbReference>
<gene>
    <name evidence="7" type="ORF">G5C51_22905</name>
</gene>
<evidence type="ECO:0000259" key="6">
    <source>
        <dbReference type="Pfam" id="PF08386"/>
    </source>
</evidence>
<organism evidence="7 8">
    <name type="scientific">Streptomyces coryli</name>
    <dbReference type="NCBI Taxonomy" id="1128680"/>
    <lineage>
        <taxon>Bacteria</taxon>
        <taxon>Bacillati</taxon>
        <taxon>Actinomycetota</taxon>
        <taxon>Actinomycetes</taxon>
        <taxon>Kitasatosporales</taxon>
        <taxon>Streptomycetaceae</taxon>
        <taxon>Streptomyces</taxon>
    </lineage>
</organism>
<dbReference type="InterPro" id="IPR051601">
    <property type="entry name" value="Serine_prot/Carboxylest_S33"/>
</dbReference>
<protein>
    <submittedName>
        <fullName evidence="7">Alpha/beta hydrolase</fullName>
    </submittedName>
</protein>
<proteinExistence type="inferred from homology"/>
<comment type="caution">
    <text evidence="7">The sequence shown here is derived from an EMBL/GenBank/DDBJ whole genome shotgun (WGS) entry which is preliminary data.</text>
</comment>
<dbReference type="AlphaFoldDB" id="A0A6G4U6C1"/>
<dbReference type="RefSeq" id="WP_165240048.1">
    <property type="nucleotide sequence ID" value="NZ_JAAKZV010000108.1"/>
</dbReference>
<evidence type="ECO:0000313" key="8">
    <source>
        <dbReference type="Proteomes" id="UP000481583"/>
    </source>
</evidence>
<keyword evidence="2 5" id="KW-0732">Signal</keyword>
<feature type="signal peptide" evidence="5">
    <location>
        <begin position="1"/>
        <end position="34"/>
    </location>
</feature>
<dbReference type="PANTHER" id="PTHR43248:SF29">
    <property type="entry name" value="TRIPEPTIDYL AMINOPEPTIDASE"/>
    <property type="match status" value="1"/>
</dbReference>
<feature type="chain" id="PRO_5039619831" evidence="5">
    <location>
        <begin position="35"/>
        <end position="533"/>
    </location>
</feature>
<dbReference type="SUPFAM" id="SSF53474">
    <property type="entry name" value="alpha/beta-Hydrolases"/>
    <property type="match status" value="1"/>
</dbReference>
<feature type="compositionally biased region" description="Basic and acidic residues" evidence="4">
    <location>
        <begin position="176"/>
        <end position="187"/>
    </location>
</feature>
<feature type="region of interest" description="Disordered" evidence="4">
    <location>
        <begin position="154"/>
        <end position="187"/>
    </location>
</feature>
<sequence length="533" mass="57558">MGENPAIRRFRIGALTLLTSTALLGGALAPSGHAVPGQPEPRPLADFYGQNIDWKKCGPDMADDMEAAGGIPPEYVDRIECGTVDVPKIYMVPDRGTYTLHMIRLKATGPGDRLGALVLNFGGPGGSGIEGLSTMADRFDRLNARYDLVAHDPRGVGKSTPVRCGKPSDQEEDLQEEHATPRTSEEARQLARAQRMANARCGKKAGDLIPWVGTVDSARDLDVLRSALDEDKLNYLGFSYGTKLGANYMHKFPKRSGRMVLDGVVDPLDDPREMALSNARAFQVALDNFTADCVKRKTCPLGDDDEEAQKELRELFEDLDGASLPTLWGDLDQPTFVNAIKNLLYSKQEGWPLLRQSLTQLAEGNGGLLVRLGGGGGASVRAQSEDEDAGDADDGMSDDAYSAINCRDTSKRYGPEDFDKAVDDFKKITPIFAQLSAAQLLNCTGWPIAGDNNSRFVDAPGAPKALLVSTVADPATPYKGGPDMAKALDNGSVVLTYEGNGHAAYIQPNNCVHQSVENYFFDGKLPQRNTTCK</sequence>
<dbReference type="InterPro" id="IPR013595">
    <property type="entry name" value="Pept_S33_TAP-like_C"/>
</dbReference>
<accession>A0A6G4U6C1</accession>
<dbReference type="EMBL" id="JAAKZV010000108">
    <property type="protein sequence ID" value="NGN66741.1"/>
    <property type="molecule type" value="Genomic_DNA"/>
</dbReference>
<dbReference type="InterPro" id="IPR029058">
    <property type="entry name" value="AB_hydrolase_fold"/>
</dbReference>